<sequence length="34" mass="3793">MGSHLPVNTRFSLVVGSIEQPSYKIDLLNVLDYS</sequence>
<evidence type="ECO:0000313" key="1">
    <source>
        <dbReference type="EMBL" id="AYV84880.1"/>
    </source>
</evidence>
<proteinExistence type="predicted"/>
<dbReference type="EMBL" id="MK072430">
    <property type="protein sequence ID" value="AYV84880.1"/>
    <property type="molecule type" value="Genomic_DNA"/>
</dbReference>
<organism evidence="1">
    <name type="scientific">Hyperionvirus sp</name>
    <dbReference type="NCBI Taxonomy" id="2487770"/>
    <lineage>
        <taxon>Viruses</taxon>
        <taxon>Varidnaviria</taxon>
        <taxon>Bamfordvirae</taxon>
        <taxon>Nucleocytoviricota</taxon>
        <taxon>Megaviricetes</taxon>
        <taxon>Imitervirales</taxon>
        <taxon>Mimiviridae</taxon>
        <taxon>Klosneuvirinae</taxon>
    </lineage>
</organism>
<name>A0A3G5ACI6_9VIRU</name>
<reference evidence="1" key="1">
    <citation type="submission" date="2018-10" db="EMBL/GenBank/DDBJ databases">
        <title>Hidden diversity of soil giant viruses.</title>
        <authorList>
            <person name="Schulz F."/>
            <person name="Alteio L."/>
            <person name="Goudeau D."/>
            <person name="Ryan E.M."/>
            <person name="Malmstrom R.R."/>
            <person name="Blanchard J."/>
            <person name="Woyke T."/>
        </authorList>
    </citation>
    <scope>NUCLEOTIDE SEQUENCE</scope>
    <source>
        <strain evidence="1">HYV1</strain>
    </source>
</reference>
<protein>
    <submittedName>
        <fullName evidence="1">Uncharacterized protein</fullName>
    </submittedName>
</protein>
<gene>
    <name evidence="1" type="ORF">Hyperionvirus48_5</name>
</gene>
<accession>A0A3G5ACI6</accession>